<evidence type="ECO:0000256" key="1">
    <source>
        <dbReference type="SAM" id="MobiDB-lite"/>
    </source>
</evidence>
<comment type="caution">
    <text evidence="2">The sequence shown here is derived from an EMBL/GenBank/DDBJ whole genome shotgun (WGS) entry which is preliminary data.</text>
</comment>
<accession>A0A2C6BYU7</accession>
<feature type="non-terminal residue" evidence="2">
    <location>
        <position position="2104"/>
    </location>
</feature>
<evidence type="ECO:0000313" key="2">
    <source>
        <dbReference type="EMBL" id="PHI10828.1"/>
    </source>
</evidence>
<gene>
    <name evidence="2" type="ORF">CBG56_12190</name>
</gene>
<organism evidence="2 3">
    <name type="scientific">Fusobacterium nucleatum subsp. polymorphum</name>
    <name type="common">Fusobacterium polymorphum</name>
    <dbReference type="NCBI Taxonomy" id="76857"/>
    <lineage>
        <taxon>Bacteria</taxon>
        <taxon>Fusobacteriati</taxon>
        <taxon>Fusobacteriota</taxon>
        <taxon>Fusobacteriia</taxon>
        <taxon>Fusobacteriales</taxon>
        <taxon>Fusobacteriaceae</taxon>
        <taxon>Fusobacterium</taxon>
    </lineage>
</organism>
<evidence type="ECO:0000313" key="3">
    <source>
        <dbReference type="Proteomes" id="UP000224507"/>
    </source>
</evidence>
<dbReference type="InterPro" id="IPR053787">
    <property type="entry name" value="Autotransptr-assoc_N"/>
</dbReference>
<sequence length="2104" mass="220710">MGNNNLYKVENTLRSMAKRYKSVKYTLGLAILFLMMGVSAFSEEVVAQQEVMTTEQIATSKENLRNSVGSLQSKIDAARAENEKGLAGLRLELIQLMEQGDQVVKSPWSSWQFGANYMYSKWNGTYKGRGDKAQKYPFEGVFTRSNDLFLRSVSPDSELYEQYIATATDNALHSATTSTIKRRGGSTNYGLASVIKNQEPIASIELGASVRPKKISKSPITVTPPSITVNAVTPLSTPEPPGAPQLPQITIEKFDPVAPGVITVNLPTPPTFNIKLGSFCNAMCSGYGTNGGAYSPIVGVPTIFKNNSSNQNLNLPASAINNPSLRYSWTHMGSTLFKVYFDYSNGGAGTGGVATFAENVTIDSINPLNLAQRSAEGDLTNKTQRYYNAQNFLVGGSRIATMDNITNGHLESTGTINLVGPLVVGYEIQTDTNQQGLGPQGVREVKNSGTITDKAEEGYRNQADNYLGGLKVGIAGSKTDVSNEETLHLSTGLGGGSIKIKRTEDIVDANGHITTPGGYVGYKIGLILTEEDNDTHSTSDYRLINSSTGNINFKGKSSIGIQIYAPGSPETHITVQNNGNINMGGIESYGLKLSSRVSKNNMTFENNGTINISGAGGNSLSSGIAVLEDGTLKDGKSIRAYDGKVQNKGTINVSGGEGNTGMVLITKANDDITNAANKNITVTGAKNIGMRVDLGTVDTDDKAVARISPTAVNNGNISITDGEQNIAMVANESEGTATVAGETVMQHRAVAHNKSNILFNNVSKKAIGMFASKGGELINEATIKGNSTSLQETIGMVIQPKDGTKISSATNSGTIELKGKKVVGVYNQGKFNMTGGSILTSGEKSISMYANNSSEYTKISKGSITAQGGALGLFADNTTMELGASSGTDSPTLKADGLGTLLFYNYTNTNPSGKFKLNQNVSADIVNGATAFYYKDSATSALVSQRLNDMFADTTGSVAGKKLKVKLDDKSTLFVLENTVPSTTTINLSSADPANINDFLGNRVTIDSGSGAFKAYKVTKGRLSVDKDVNLDNHTGTSISEYYRVDFLNSAVKVEAGKKMYGTDAGKLKQVIAQANYDGATGTSNIDVVNDGTIDYSKKGATAIVVDYGQATNNGLIKMDAANSSTENSIGLFGASSSKLTNSATGEIQLGTRGVGIWGTNKISSSISTWGKNIDITNNGKITGLSGKKGVFGIYAVNDIATYAGATSNIIHGATGNINLSQNEDSIGIYMANGTLTSSGNISVNNKSVGLDATTSDVTVSGGTHTIGKESVGFKLKNFAATNKFLGNSGNISITDEKSVAYLLDGSNFTSNTNFKDDLTLASTKAYTYMSLINNSTLNYTNTKTIANDDSIFINTNNSTVNLLTGTTVTSTNKKITGVYSEKSNVTNAGTLTLTGDNSSGIYAKSGSVVNQATGKITVGKDGSGIYVMATGIPPVPAVGTNLGEITIGQGSVGMRAENSTITNGATGKITSSGISATGMSQSGGSQDITNNGTITLTGDKSTALHSEGITTANHKVINTGNITVGDSSNELTPSVGIFSANGTNSTVESSGKIIAGIKSTAIYAGNINLTGNSETTAGAGGIALYSKEGTVNISAGSKITVGATLGSGKEGAGVYLAGNNQTLNSDTDKLNIGQGSFGYVMTGQGNTIRTGVAGTTGVATLSNDSVYMYSADKTGNITNHTNLRSTGNENYGIYALGAVSNYGNIDFSQGVGNVGAYSYVEGATTTPNAIRNYGTISVSKTDISDPDNRKYGIGMAAGFGEEVPVGSGNYVVKGLGNIENYGTIKVTTPDSIGMYATGKGSRIYNNGRIELSGAKRNIGIFAENEAEVINDVNGVITTVGSGNVGQIGIAMRKGAILDNRGTIHIDASKGYGLFLAGAIIKNYGETRITTDSGATPIKEITAADTSKEMQDIQDGINKVKIHSPAGAAEAKIIANGRVQTPTVVHVQAIPNRKPNDIPTSSIGMYVDTSGINYTRPITNIGALRGLTQSDLIIGVEATKYTTSKYIQLGQDIIEPYNDMIRTSGIEKWNIYSSSLTWMASITQLPDYTIRNAYLAKIPYTVWAGRMSTPVDKKDTYNFLDGLEQRYGVEGIGTKENQVFQKLN</sequence>
<name>A0A2C6BYU7_FUSNP</name>
<dbReference type="EMBL" id="NIRO01000035">
    <property type="protein sequence ID" value="PHI10828.1"/>
    <property type="molecule type" value="Genomic_DNA"/>
</dbReference>
<dbReference type="Proteomes" id="UP000224507">
    <property type="component" value="Unassembled WGS sequence"/>
</dbReference>
<reference evidence="2 3" key="1">
    <citation type="submission" date="2017-06" db="EMBL/GenBank/DDBJ databases">
        <title>Draft genome sequence of Fusobacterium nucleatum subsp. polymorphum KCOM 1274 (=ChDC F309).</title>
        <authorList>
            <person name="Kook J.-K."/>
            <person name="Park S.-N."/>
            <person name="Lim Y.K."/>
            <person name="Roh H."/>
        </authorList>
    </citation>
    <scope>NUCLEOTIDE SEQUENCE [LARGE SCALE GENOMIC DNA]</scope>
    <source>
        <strain evidence="3">KCOM 1274 (ChDC F309)</strain>
    </source>
</reference>
<proteinExistence type="predicted"/>
<protein>
    <submittedName>
        <fullName evidence="2">Autotransporter domain-containing protein</fullName>
    </submittedName>
</protein>
<feature type="region of interest" description="Disordered" evidence="1">
    <location>
        <begin position="1473"/>
        <end position="1494"/>
    </location>
</feature>
<dbReference type="NCBIfam" id="NF033175">
    <property type="entry name" value="fuso_auto_Nterm"/>
    <property type="match status" value="1"/>
</dbReference>